<evidence type="ECO:0000313" key="1">
    <source>
        <dbReference type="EMBL" id="HIS82673.1"/>
    </source>
</evidence>
<evidence type="ECO:0000313" key="2">
    <source>
        <dbReference type="Proteomes" id="UP000824139"/>
    </source>
</evidence>
<reference evidence="1" key="1">
    <citation type="submission" date="2020-10" db="EMBL/GenBank/DDBJ databases">
        <authorList>
            <person name="Gilroy R."/>
        </authorList>
    </citation>
    <scope>NUCLEOTIDE SEQUENCE</scope>
    <source>
        <strain evidence="1">CHK152-2994</strain>
    </source>
</reference>
<name>A0A9D1K429_9BACT</name>
<protein>
    <submittedName>
        <fullName evidence="1">Uncharacterized protein</fullName>
    </submittedName>
</protein>
<accession>A0A9D1K429</accession>
<dbReference type="EMBL" id="DVJO01000078">
    <property type="protein sequence ID" value="HIS82673.1"/>
    <property type="molecule type" value="Genomic_DNA"/>
</dbReference>
<organism evidence="1 2">
    <name type="scientific">Candidatus Scatenecus faecavium</name>
    <dbReference type="NCBI Taxonomy" id="2840915"/>
    <lineage>
        <taxon>Bacteria</taxon>
        <taxon>Candidatus Scatenecus</taxon>
    </lineage>
</organism>
<gene>
    <name evidence="1" type="ORF">IAD41_03605</name>
</gene>
<comment type="caution">
    <text evidence="1">The sequence shown here is derived from an EMBL/GenBank/DDBJ whole genome shotgun (WGS) entry which is preliminary data.</text>
</comment>
<reference evidence="1" key="2">
    <citation type="journal article" date="2021" name="PeerJ">
        <title>Extensive microbial diversity within the chicken gut microbiome revealed by metagenomics and culture.</title>
        <authorList>
            <person name="Gilroy R."/>
            <person name="Ravi A."/>
            <person name="Getino M."/>
            <person name="Pursley I."/>
            <person name="Horton D.L."/>
            <person name="Alikhan N.F."/>
            <person name="Baker D."/>
            <person name="Gharbi K."/>
            <person name="Hall N."/>
            <person name="Watson M."/>
            <person name="Adriaenssens E.M."/>
            <person name="Foster-Nyarko E."/>
            <person name="Jarju S."/>
            <person name="Secka A."/>
            <person name="Antonio M."/>
            <person name="Oren A."/>
            <person name="Chaudhuri R.R."/>
            <person name="La Ragione R."/>
            <person name="Hildebrand F."/>
            <person name="Pallen M.J."/>
        </authorList>
    </citation>
    <scope>NUCLEOTIDE SEQUENCE</scope>
    <source>
        <strain evidence="1">CHK152-2994</strain>
    </source>
</reference>
<dbReference type="AlphaFoldDB" id="A0A9D1K429"/>
<sequence length="48" mass="5410">MMNKKTFLITAALVFIVAILASTFVVTGMKPEMHKSFLLEIINVKIKK</sequence>
<dbReference type="Proteomes" id="UP000824139">
    <property type="component" value="Unassembled WGS sequence"/>
</dbReference>
<proteinExistence type="predicted"/>